<dbReference type="PANTHER" id="PTHR10696:SF56">
    <property type="entry name" value="TAUD_TFDA-LIKE DOMAIN-CONTAINING PROTEIN"/>
    <property type="match status" value="1"/>
</dbReference>
<proteinExistence type="predicted"/>
<dbReference type="Gene3D" id="3.60.130.10">
    <property type="entry name" value="Clavaminate synthase-like"/>
    <property type="match status" value="1"/>
</dbReference>
<gene>
    <name evidence="5" type="ORF">BECKLFY1418A_GA0070994_103521</name>
</gene>
<feature type="domain" description="TauD/TfdA-like" evidence="4">
    <location>
        <begin position="166"/>
        <end position="213"/>
    </location>
</feature>
<name>A0A450UN01_9GAMM</name>
<protein>
    <submittedName>
        <fullName evidence="5">Taurine catabolism dioxygenase TauD, TfdA family</fullName>
    </submittedName>
</protein>
<reference evidence="5" key="1">
    <citation type="submission" date="2019-02" db="EMBL/GenBank/DDBJ databases">
        <authorList>
            <person name="Gruber-Vodicka R. H."/>
            <person name="Seah K. B. B."/>
        </authorList>
    </citation>
    <scope>NUCLEOTIDE SEQUENCE</scope>
    <source>
        <strain evidence="5">BECK_M6</strain>
    </source>
</reference>
<dbReference type="AlphaFoldDB" id="A0A450UN01"/>
<dbReference type="SUPFAM" id="SSF51197">
    <property type="entry name" value="Clavaminate synthase-like"/>
    <property type="match status" value="1"/>
</dbReference>
<evidence type="ECO:0000259" key="4">
    <source>
        <dbReference type="Pfam" id="PF02668"/>
    </source>
</evidence>
<dbReference type="InterPro" id="IPR050411">
    <property type="entry name" value="AlphaKG_dependent_hydroxylases"/>
</dbReference>
<dbReference type="Pfam" id="PF02668">
    <property type="entry name" value="TauD"/>
    <property type="match status" value="1"/>
</dbReference>
<keyword evidence="3" id="KW-0045">Antibiotic biosynthesis</keyword>
<evidence type="ECO:0000256" key="2">
    <source>
        <dbReference type="ARBA" id="ARBA00023002"/>
    </source>
</evidence>
<evidence type="ECO:0000256" key="1">
    <source>
        <dbReference type="ARBA" id="ARBA00001954"/>
    </source>
</evidence>
<dbReference type="InterPro" id="IPR042098">
    <property type="entry name" value="TauD-like_sf"/>
</dbReference>
<evidence type="ECO:0000313" key="5">
    <source>
        <dbReference type="EMBL" id="VFJ93924.1"/>
    </source>
</evidence>
<keyword evidence="2" id="KW-0560">Oxidoreductase</keyword>
<keyword evidence="5" id="KW-0223">Dioxygenase</keyword>
<sequence>MTRQFDLLKKNGWCEFQFTDASALNTELLSIGIQLGKPVPLRKSVGLVQDLQPISKTRFKNSLTAKYATGEFPLHTDTAHWLTPCRYIVLGCLSEGLRKRETVLVDFKKLKISYEEKLILMSEPFRVTNGRFSFFGTILSQDRQFLRYDPGCMTPTKNRGVEAESIFSKARTEDCKISIDWFEGRVVVIDNWRVLHGREAGSGKGSERIISRVLIE</sequence>
<organism evidence="5">
    <name type="scientific">Candidatus Kentrum sp. LFY</name>
    <dbReference type="NCBI Taxonomy" id="2126342"/>
    <lineage>
        <taxon>Bacteria</taxon>
        <taxon>Pseudomonadati</taxon>
        <taxon>Pseudomonadota</taxon>
        <taxon>Gammaproteobacteria</taxon>
        <taxon>Candidatus Kentrum</taxon>
    </lineage>
</organism>
<dbReference type="InterPro" id="IPR003819">
    <property type="entry name" value="TauD/TfdA-like"/>
</dbReference>
<comment type="cofactor">
    <cofactor evidence="1">
        <name>Fe(2+)</name>
        <dbReference type="ChEBI" id="CHEBI:29033"/>
    </cofactor>
</comment>
<dbReference type="GO" id="GO:0017000">
    <property type="term" value="P:antibiotic biosynthetic process"/>
    <property type="evidence" value="ECO:0007669"/>
    <property type="project" value="UniProtKB-KW"/>
</dbReference>
<accession>A0A450UN01</accession>
<dbReference type="GO" id="GO:0016706">
    <property type="term" value="F:2-oxoglutarate-dependent dioxygenase activity"/>
    <property type="evidence" value="ECO:0007669"/>
    <property type="project" value="UniProtKB-ARBA"/>
</dbReference>
<dbReference type="PANTHER" id="PTHR10696">
    <property type="entry name" value="GAMMA-BUTYROBETAINE HYDROXYLASE-RELATED"/>
    <property type="match status" value="1"/>
</dbReference>
<dbReference type="EMBL" id="CAADFH010000035">
    <property type="protein sequence ID" value="VFJ93924.1"/>
    <property type="molecule type" value="Genomic_DNA"/>
</dbReference>
<evidence type="ECO:0000256" key="3">
    <source>
        <dbReference type="ARBA" id="ARBA00023194"/>
    </source>
</evidence>